<feature type="domain" description="Bacterial Ig-like" evidence="9">
    <location>
        <begin position="2227"/>
        <end position="2296"/>
    </location>
</feature>
<evidence type="ECO:0000259" key="8">
    <source>
        <dbReference type="Pfam" id="PF13229"/>
    </source>
</evidence>
<proteinExistence type="predicted"/>
<gene>
    <name evidence="10" type="ORF">SAMN02910315_02318</name>
</gene>
<evidence type="ECO:0000256" key="2">
    <source>
        <dbReference type="ARBA" id="ARBA00004442"/>
    </source>
</evidence>
<feature type="non-terminal residue" evidence="10">
    <location>
        <position position="2931"/>
    </location>
</feature>
<evidence type="ECO:0000256" key="3">
    <source>
        <dbReference type="ARBA" id="ARBA00004613"/>
    </source>
</evidence>
<dbReference type="InterPro" id="IPR039448">
    <property type="entry name" value="Beta_helix"/>
</dbReference>
<keyword evidence="5" id="KW-0732">Signal</keyword>
<dbReference type="InterPro" id="IPR013783">
    <property type="entry name" value="Ig-like_fold"/>
</dbReference>
<dbReference type="NCBIfam" id="TIGR01376">
    <property type="entry name" value="POMP_repeat"/>
    <property type="match status" value="6"/>
</dbReference>
<dbReference type="InterPro" id="IPR006626">
    <property type="entry name" value="PbH1"/>
</dbReference>
<dbReference type="Pfam" id="PF13229">
    <property type="entry name" value="Beta_helix"/>
    <property type="match status" value="1"/>
</dbReference>
<reference evidence="10 11" key="1">
    <citation type="submission" date="2016-10" db="EMBL/GenBank/DDBJ databases">
        <authorList>
            <person name="Varghese N."/>
            <person name="Submissions S."/>
        </authorList>
    </citation>
    <scope>NUCLEOTIDE SEQUENCE [LARGE SCALE GENOMIC DNA]</scope>
    <source>
        <strain evidence="10 11">DSM 16643</strain>
    </source>
</reference>
<dbReference type="SUPFAM" id="SSF49373">
    <property type="entry name" value="Invasin/intimin cell-adhesion fragments"/>
    <property type="match status" value="1"/>
</dbReference>
<dbReference type="Pfam" id="PF02415">
    <property type="entry name" value="Chlam_PMP"/>
    <property type="match status" value="3"/>
</dbReference>
<dbReference type="OrthoDB" id="78499at2157"/>
<keyword evidence="11" id="KW-1185">Reference proteome</keyword>
<feature type="domain" description="Bacterial Ig-like" evidence="9">
    <location>
        <begin position="1868"/>
        <end position="1939"/>
    </location>
</feature>
<comment type="subcellular location">
    <subcellularLocation>
        <location evidence="1">Cell envelope</location>
    </subcellularLocation>
    <subcellularLocation>
        <location evidence="2">Cell outer membrane</location>
    </subcellularLocation>
    <subcellularLocation>
        <location evidence="3">Secreted</location>
    </subcellularLocation>
</comment>
<evidence type="ECO:0000256" key="4">
    <source>
        <dbReference type="ARBA" id="ARBA00022525"/>
    </source>
</evidence>
<evidence type="ECO:0000313" key="11">
    <source>
        <dbReference type="Proteomes" id="UP000323439"/>
    </source>
</evidence>
<evidence type="ECO:0000313" key="10">
    <source>
        <dbReference type="EMBL" id="SDA70583.1"/>
    </source>
</evidence>
<dbReference type="PANTHER" id="PTHR11319">
    <property type="entry name" value="G PROTEIN-COUPLED RECEPTOR-RELATED"/>
    <property type="match status" value="1"/>
</dbReference>
<dbReference type="SUPFAM" id="SSF51126">
    <property type="entry name" value="Pectin lyase-like"/>
    <property type="match status" value="3"/>
</dbReference>
<dbReference type="Gene3D" id="2.60.40.10">
    <property type="entry name" value="Immunoglobulins"/>
    <property type="match status" value="8"/>
</dbReference>
<keyword evidence="6" id="KW-0472">Membrane</keyword>
<evidence type="ECO:0000256" key="1">
    <source>
        <dbReference type="ARBA" id="ARBA00004196"/>
    </source>
</evidence>
<organism evidence="10 11">
    <name type="scientific">Methanobrevibacter millerae</name>
    <dbReference type="NCBI Taxonomy" id="230361"/>
    <lineage>
        <taxon>Archaea</taxon>
        <taxon>Methanobacteriati</taxon>
        <taxon>Methanobacteriota</taxon>
        <taxon>Methanomada group</taxon>
        <taxon>Methanobacteria</taxon>
        <taxon>Methanobacteriales</taxon>
        <taxon>Methanobacteriaceae</taxon>
        <taxon>Methanobrevibacter</taxon>
    </lineage>
</organism>
<dbReference type="GO" id="GO:0005576">
    <property type="term" value="C:extracellular region"/>
    <property type="evidence" value="ECO:0007669"/>
    <property type="project" value="UniProtKB-SubCell"/>
</dbReference>
<sequence length="2931" mass="316087">MLNKKLMILTIILVSLFAVSAVSAADDAASEVVSVEENQVILSENNDVGTFDDLQSEIDNATEGSVLNLTRDYNGAYGSRIQLNKNLTIDGQGHTLDCLGKGGCSAFYSNSGTITLKNLKIINGHNDFNNKGGAIYIEGSAQYTIINCTFNNNWADDYGGAIYNGVDKPLTIINSSFDKNTADDDNGGAIYSKGDLDIINSTFTSNNADDDGGAIYCEKSVSVENSLFEKNKAKVDGGAIYSKNNVTVTKNTRFYSNNATGATSAQCYGGAIRSEGNVEVEGSSFNDNIAGDYGGAIYAKSASISSARFERNKADDNYGGAVYVEDSVDAISTTFSSNHAGDHGGAIYSKNRIFAKNTRFTSNYARHKGSSVRCEGDVIIEDCYSAYNWAYNQGSIAAAGDIYIKNSEFRKDRVTNFGAAVYGEKNIYVDNGYFSECHAQEKGGAIYCKNNVIAVNSRFDGNVVYYSWEEDSWKNEGGAIYSKGDVAIDNCYFIRNEAREAGGAIYADTITWGNSSSEFRDNYATYTGGGAIYVNKFNTDVKYGIFINNYISAYKVEKDGGAIYINKENHVTFSHCYFENNRCTDEGGAIYLDSTKSHLTLEYNIFINNKANDKGNIVYNKGTYDKIHNNWYGSNSFDFSNELVEYNTWGSDKSHEDDEQVIVELSLDENPIAGQPSTVIVTFISDGELFNYGAGFRADNGAKLTNKKTGNNTVTSDIAFDDGITTVTATVNRQVLKLSYSYSKQNVTMDITAQEISFGDNATVNVILTPDNATGKVSVGNIFSTIVNGTATLIIPDLSAGNQTLLVSYSGDGVYKAKQENVTITVNRKNLNIDASAKPIVKGDNATVIVTGLERATGNVTVTINNADWTGEIRNGTATIIIPGLNQNTTANVTYLGDANYINASTTVYIIVNPVKMNLTIIASADPIMLSEDAIVVVTGLENATGNVTVTIGGDEWYGEINNGTATVIVTGLKLNATAGVFYAGDYLYNNASTTVNITVTPTIFVWYVNGSKESSGNGTTPDTAFKTLKEALRKAPENSTIYIAPGTYTGENNINLTINKNNLTLVNYGAGEVIFDAQSGSRILTVNAGRINITGLTFKNGKEEYVCGAIFFNQTLNNSYINAIFIDNNVVDGLAGAIGFYADVINTDINSVFINNSVNNGYGGAIFFNGNLNNVNISGNYTANKADDYGGAILFNGDLNNVCISGNYTANIADDSGGAIFFNGNLNDVNISGYYNNNQANDTGGVFLFTNNLTNVIISGEYSNNVARFCAVYYMSEFATINNSCISGDYYNNSASYCVVLLIEGIISNSNISGNYFNNHAIMGIDIIGEAHNVKISGNYINNNISNGSAIYIGYFDENSVIHDSIFINNTIDDELIIDVESGSVLSVNNWFGNNATNYNIKPKVSENVTMVNWLFLNATTNITSEIAVNETAEITFKLYAYNSTSGEIKEYDASEMNIELDLSQRSGALNQTTALINQAILYTCGEEGIASVTCKFETASYTIILAKQSTEIIINETEMTLKVNDSVSAGATLNPPEAGNLTYASSDAGVAVVENGVIKCLNEGTAIITVSFAGNDEYAPAASKNITVYVDKRIPVIIASADVTENIVTIHVDIDGYDGWISMNLFDSLIYLPISSSLNFTQSLAPGTYNVNITSLGNYMFYSGSEILTFTVPEPEKLNTSISAQSSVNENTVTITVDVDSNASGLVEISIAGREYYVPVVNGTAVFINDYSSGNYVADVTYIGDGIYNPNATKTEFSIVGQVKENTTIALDVDVVENNVTYTVNVDKDATGLVKFELSGDEANVVYVDVKDGQAVLDVLLESGNYTVVATYLGNDRFNTNITYKEFTVIGHVKKDTPITAEADVNGYKVTITVDVVSDATGFVKLQFGDTIANVELENGKGTYTTTLPAGSYNVDLTYLGDENYNKNSTQTAFTVTDPAKENTTIGLEIAVDENMALFNASVDKSASGLVKFQVFSKESGENQTFYMGVENGEAISSMLFEKGNYTVIATYMGDDVFNTNTTSKDFEIIGHVMKDTPITAEADVNGYKVTVTVNVDDDATGFVEVKYDDTIVNIALTNGTGTYTTTLPAGSYNVDLTYLGDENYNSNSTKLSFSIADPVKENTSISLDVETVENTAIFTVNVDKDATGLVKFEVSSDEASVVYVDVKDGQAVLDVLLDAGNHTVVATYMGDDRFNTNITYKEFTVLGHVKKDTAIDVKADTNYNKVTITVNVDSNATGFVKLSIGDTVANIEIENGVATFTTTLPAGSYYVQATYLGDEDYNANSTQTTFTITEAAKQNTAIGLDISVDENMVLFNVSVDKSASGLVKFQVLSKESGENRTFYVDVENGAAVSSMLFEKGNYTVIATYMGDDVFNSNNTSKDFEIIGHVMKDTPITAEADVNGYKVTITVDVDDDATGFVEVKYGDTVINIALTNGTGVYTTTLPVGSYNVDLAYLGDENYNKNSTKLSFNIADPVKENTTISLDVQTIENNVLFTVNVDNNATGLVKFELSGDEANVVYVDVKDGQAVLDVLLESGDYSVVATYMGDDRFNSNITSESFTVKGHVKKDTPISADADVNGNKVTITVNVDENATGFVTLKQSGSVIYLAVENGVATYAITLPAGSYNVEVTYLGDDDYNENSTRLLFTVVEAAKENTPIIFNVSIVEDNATFTVNVNLEATGIVKFEVSGAENYTVYADVLNGVAVLDNVLQSGDYTVVATYMGDDRFNSNSTMESFTVLGHIKLNTSINCDVVVNDYDVTLTVNVNESSATGFVEINIAGKTYYVPVENGKAIFAADFLAGNYMGNAKYLGDDYFNPATTLIYFNVAEKNVTLENTSIEVIVSSVDNDVSIVAVVNSSATGLVEFIIDDTVVYLPIDNGECGYELVLPAGEYNVTVTYLGDSKFNPNSTTEEFVVYDHIKLNTSINC</sequence>
<dbReference type="InterPro" id="IPR032109">
    <property type="entry name" value="Big_3_5"/>
</dbReference>
<dbReference type="RefSeq" id="WP_149732795.1">
    <property type="nucleotide sequence ID" value="NZ_FMXB01000027.1"/>
</dbReference>
<feature type="domain" description="Right handed beta helix" evidence="8">
    <location>
        <begin position="102"/>
        <end position="252"/>
    </location>
</feature>
<evidence type="ECO:0000256" key="6">
    <source>
        <dbReference type="ARBA" id="ARBA00023136"/>
    </source>
</evidence>
<dbReference type="InterPro" id="IPR012334">
    <property type="entry name" value="Pectin_lyas_fold"/>
</dbReference>
<dbReference type="PANTHER" id="PTHR11319:SF35">
    <property type="entry name" value="OUTER MEMBRANE PROTEIN PMPC-RELATED"/>
    <property type="match status" value="1"/>
</dbReference>
<keyword evidence="7" id="KW-0998">Cell outer membrane</keyword>
<feature type="domain" description="Bacterial Ig-like" evidence="9">
    <location>
        <begin position="2582"/>
        <end position="2652"/>
    </location>
</feature>
<dbReference type="EMBL" id="FMXB01000027">
    <property type="protein sequence ID" value="SDA70583.1"/>
    <property type="molecule type" value="Genomic_DNA"/>
</dbReference>
<keyword evidence="4" id="KW-0964">Secreted</keyword>
<dbReference type="Proteomes" id="UP000323439">
    <property type="component" value="Unassembled WGS sequence"/>
</dbReference>
<evidence type="ECO:0000259" key="9">
    <source>
        <dbReference type="Pfam" id="PF16640"/>
    </source>
</evidence>
<dbReference type="InterPro" id="IPR011050">
    <property type="entry name" value="Pectin_lyase_fold/virulence"/>
</dbReference>
<dbReference type="InterPro" id="IPR003368">
    <property type="entry name" value="POMP_repeat"/>
</dbReference>
<protein>
    <submittedName>
        <fullName evidence="10">Polymorphic outer membrane protein repeat-containing protein</fullName>
    </submittedName>
</protein>
<dbReference type="InterPro" id="IPR008964">
    <property type="entry name" value="Invasin/intimin_cell_adhesion"/>
</dbReference>
<dbReference type="Gene3D" id="2.160.20.10">
    <property type="entry name" value="Single-stranded right-handed beta-helix, Pectin lyase-like"/>
    <property type="match status" value="2"/>
</dbReference>
<name>A0A1G5XJF5_9EURY</name>
<evidence type="ECO:0000256" key="7">
    <source>
        <dbReference type="ARBA" id="ARBA00023237"/>
    </source>
</evidence>
<evidence type="ECO:0000256" key="5">
    <source>
        <dbReference type="ARBA" id="ARBA00022729"/>
    </source>
</evidence>
<accession>A0A1G5XJF5</accession>
<dbReference type="Pfam" id="PF16640">
    <property type="entry name" value="Big_3_5"/>
    <property type="match status" value="3"/>
</dbReference>
<dbReference type="SMART" id="SM00710">
    <property type="entry name" value="PbH1"/>
    <property type="match status" value="23"/>
</dbReference>